<protein>
    <submittedName>
        <fullName evidence="3">Amino_oxidase domain-containing protein</fullName>
    </submittedName>
</protein>
<evidence type="ECO:0000313" key="2">
    <source>
        <dbReference type="Proteomes" id="UP000270296"/>
    </source>
</evidence>
<accession>A0A183IT75</accession>
<dbReference type="AlphaFoldDB" id="A0A183IT75"/>
<gene>
    <name evidence="1" type="ORF">SBAD_LOCUS6822</name>
</gene>
<reference evidence="1 2" key="2">
    <citation type="submission" date="2018-11" db="EMBL/GenBank/DDBJ databases">
        <authorList>
            <consortium name="Pathogen Informatics"/>
        </authorList>
    </citation>
    <scope>NUCLEOTIDE SEQUENCE [LARGE SCALE GENOMIC DNA]</scope>
</reference>
<keyword evidence="2" id="KW-1185">Reference proteome</keyword>
<evidence type="ECO:0000313" key="3">
    <source>
        <dbReference type="WBParaSite" id="SBAD_0000708501-mRNA-1"/>
    </source>
</evidence>
<evidence type="ECO:0000313" key="1">
    <source>
        <dbReference type="EMBL" id="VDP10901.1"/>
    </source>
</evidence>
<dbReference type="WBParaSite" id="SBAD_0000708501-mRNA-1">
    <property type="protein sequence ID" value="SBAD_0000708501-mRNA-1"/>
    <property type="gene ID" value="SBAD_0000708501"/>
</dbReference>
<dbReference type="EMBL" id="UZAM01010074">
    <property type="protein sequence ID" value="VDP10901.1"/>
    <property type="molecule type" value="Genomic_DNA"/>
</dbReference>
<reference evidence="3" key="1">
    <citation type="submission" date="2016-06" db="UniProtKB">
        <authorList>
            <consortium name="WormBaseParasite"/>
        </authorList>
    </citation>
    <scope>IDENTIFICATION</scope>
</reference>
<name>A0A183IT75_9BILA</name>
<dbReference type="OrthoDB" id="2219495at2759"/>
<sequence length="37" mass="4040">MAYSFIKVGANGEDYDLMAQDIDGRIFFAGEVGILVI</sequence>
<proteinExistence type="predicted"/>
<dbReference type="Proteomes" id="UP000270296">
    <property type="component" value="Unassembled WGS sequence"/>
</dbReference>
<organism evidence="3">
    <name type="scientific">Soboliphyme baturini</name>
    <dbReference type="NCBI Taxonomy" id="241478"/>
    <lineage>
        <taxon>Eukaryota</taxon>
        <taxon>Metazoa</taxon>
        <taxon>Ecdysozoa</taxon>
        <taxon>Nematoda</taxon>
        <taxon>Enoplea</taxon>
        <taxon>Dorylaimia</taxon>
        <taxon>Dioctophymatida</taxon>
        <taxon>Dioctophymatoidea</taxon>
        <taxon>Soboliphymatidae</taxon>
        <taxon>Soboliphyme</taxon>
    </lineage>
</organism>